<dbReference type="OrthoDB" id="262743at2"/>
<proteinExistence type="predicted"/>
<dbReference type="Proteomes" id="UP000305888">
    <property type="component" value="Chromosome"/>
</dbReference>
<dbReference type="AlphaFoldDB" id="A0A5B8FHB5"/>
<evidence type="ECO:0000313" key="2">
    <source>
        <dbReference type="Proteomes" id="UP000305888"/>
    </source>
</evidence>
<organism evidence="1 2">
    <name type="scientific">Paroceanicella profunda</name>
    <dbReference type="NCBI Taxonomy" id="2579971"/>
    <lineage>
        <taxon>Bacteria</taxon>
        <taxon>Pseudomonadati</taxon>
        <taxon>Pseudomonadota</taxon>
        <taxon>Alphaproteobacteria</taxon>
        <taxon>Rhodobacterales</taxon>
        <taxon>Paracoccaceae</taxon>
        <taxon>Paroceanicella</taxon>
    </lineage>
</organism>
<name>A0A5B8FHB5_9RHOB</name>
<dbReference type="EMBL" id="CP040818">
    <property type="protein sequence ID" value="QDL91997.1"/>
    <property type="molecule type" value="Genomic_DNA"/>
</dbReference>
<sequence>MTIAILAYGSLIWDLEVLAPQVRLPWAMGGGPMLPMEFSRISPKRLMGLVLCLDPVHGTECPTHAIVSRRDSLDAAIADLAMRERAPAERIGAVCLRSGCRRTRLPEVAERVADWCAAAGHDAAIWTDLDPNFARTAGAPFSLATAEAWLTGLTGPSRDEAVRYITLAPAASDTALRRHLRSLPWWQAEVARLGLSGPV</sequence>
<dbReference type="RefSeq" id="WP_138571953.1">
    <property type="nucleotide sequence ID" value="NZ_CP040818.1"/>
</dbReference>
<reference evidence="1 2" key="1">
    <citation type="submission" date="2019-06" db="EMBL/GenBank/DDBJ databases">
        <title>Genome sequence of Rhodobacteraceae bacterium D4M1.</title>
        <authorList>
            <person name="Cao J."/>
        </authorList>
    </citation>
    <scope>NUCLEOTIDE SEQUENCE [LARGE SCALE GENOMIC DNA]</scope>
    <source>
        <strain evidence="1 2">D4M1</strain>
    </source>
</reference>
<evidence type="ECO:0000313" key="1">
    <source>
        <dbReference type="EMBL" id="QDL91997.1"/>
    </source>
</evidence>
<dbReference type="KEGG" id="ppru:FDP22_09545"/>
<gene>
    <name evidence="1" type="ORF">FDP22_09545</name>
</gene>
<evidence type="ECO:0008006" key="3">
    <source>
        <dbReference type="Google" id="ProtNLM"/>
    </source>
</evidence>
<protein>
    <recommendedName>
        <fullName evidence="3">Gamma-glutamylcyclotransferase</fullName>
    </recommendedName>
</protein>
<keyword evidence="2" id="KW-1185">Reference proteome</keyword>
<accession>A0A5B8FHB5</accession>